<accession>A0A443RT33</accession>
<sequence length="169" mass="19397">MSESEPGITINVRAIGDLNSMKYIAPFPYPISSETHYFNKLVACLGKKGYREEKELYGAARDWRKGPNELSQHFVELKTLIETSYKKNNKKVILVGHSMGGIIGYIFLVRQSSEWKNKYIRSFVTIANPLGGGFKNMYGYLFDDDPPTNNYKIVRQAERTWTGYAYFTP</sequence>
<dbReference type="Proteomes" id="UP000288716">
    <property type="component" value="Unassembled WGS sequence"/>
</dbReference>
<dbReference type="GO" id="GO:0006629">
    <property type="term" value="P:lipid metabolic process"/>
    <property type="evidence" value="ECO:0007669"/>
    <property type="project" value="InterPro"/>
</dbReference>
<dbReference type="Pfam" id="PF02450">
    <property type="entry name" value="LCAT"/>
    <property type="match status" value="1"/>
</dbReference>
<dbReference type="EMBL" id="NCKV01039452">
    <property type="protein sequence ID" value="RWS18452.1"/>
    <property type="molecule type" value="Genomic_DNA"/>
</dbReference>
<organism evidence="1 2">
    <name type="scientific">Leptotrombidium deliense</name>
    <dbReference type="NCBI Taxonomy" id="299467"/>
    <lineage>
        <taxon>Eukaryota</taxon>
        <taxon>Metazoa</taxon>
        <taxon>Ecdysozoa</taxon>
        <taxon>Arthropoda</taxon>
        <taxon>Chelicerata</taxon>
        <taxon>Arachnida</taxon>
        <taxon>Acari</taxon>
        <taxon>Acariformes</taxon>
        <taxon>Trombidiformes</taxon>
        <taxon>Prostigmata</taxon>
        <taxon>Anystina</taxon>
        <taxon>Parasitengona</taxon>
        <taxon>Trombiculoidea</taxon>
        <taxon>Trombiculidae</taxon>
        <taxon>Leptotrombidium</taxon>
    </lineage>
</organism>
<evidence type="ECO:0000313" key="1">
    <source>
        <dbReference type="EMBL" id="RWS18452.1"/>
    </source>
</evidence>
<gene>
    <name evidence="1" type="ORF">B4U80_12497</name>
</gene>
<dbReference type="OrthoDB" id="190846at2759"/>
<protein>
    <submittedName>
        <fullName evidence="1">Group XV phospholipase A2-like protein</fullName>
    </submittedName>
</protein>
<feature type="non-terminal residue" evidence="1">
    <location>
        <position position="169"/>
    </location>
</feature>
<dbReference type="InterPro" id="IPR029058">
    <property type="entry name" value="AB_hydrolase_fold"/>
</dbReference>
<name>A0A443RT33_9ACAR</name>
<dbReference type="InterPro" id="IPR003386">
    <property type="entry name" value="LACT/PDAT_acylTrfase"/>
</dbReference>
<dbReference type="SUPFAM" id="SSF53474">
    <property type="entry name" value="alpha/beta-Hydrolases"/>
    <property type="match status" value="1"/>
</dbReference>
<dbReference type="STRING" id="299467.A0A443RT33"/>
<reference evidence="1 2" key="1">
    <citation type="journal article" date="2018" name="Gigascience">
        <title>Genomes of trombidid mites reveal novel predicted allergens and laterally-transferred genes associated with secondary metabolism.</title>
        <authorList>
            <person name="Dong X."/>
            <person name="Chaisiri K."/>
            <person name="Xia D."/>
            <person name="Armstrong S.D."/>
            <person name="Fang Y."/>
            <person name="Donnelly M.J."/>
            <person name="Kadowaki T."/>
            <person name="McGarry J.W."/>
            <person name="Darby A.C."/>
            <person name="Makepeace B.L."/>
        </authorList>
    </citation>
    <scope>NUCLEOTIDE SEQUENCE [LARGE SCALE GENOMIC DNA]</scope>
    <source>
        <strain evidence="1">UoL-UT</strain>
    </source>
</reference>
<evidence type="ECO:0000313" key="2">
    <source>
        <dbReference type="Proteomes" id="UP000288716"/>
    </source>
</evidence>
<comment type="caution">
    <text evidence="1">The sequence shown here is derived from an EMBL/GenBank/DDBJ whole genome shotgun (WGS) entry which is preliminary data.</text>
</comment>
<dbReference type="Gene3D" id="3.40.50.1820">
    <property type="entry name" value="alpha/beta hydrolase"/>
    <property type="match status" value="1"/>
</dbReference>
<dbReference type="AlphaFoldDB" id="A0A443RT33"/>
<keyword evidence="2" id="KW-1185">Reference proteome</keyword>
<dbReference type="VEuPathDB" id="VectorBase:LDEU013588"/>
<proteinExistence type="predicted"/>
<dbReference type="PANTHER" id="PTHR11440">
    <property type="entry name" value="LECITHIN-CHOLESTEROL ACYLTRANSFERASE-RELATED"/>
    <property type="match status" value="1"/>
</dbReference>
<dbReference type="GO" id="GO:0008374">
    <property type="term" value="F:O-acyltransferase activity"/>
    <property type="evidence" value="ECO:0007669"/>
    <property type="project" value="InterPro"/>
</dbReference>